<accession>A0A2N3IKY3</accession>
<evidence type="ECO:0000313" key="5">
    <source>
        <dbReference type="Proteomes" id="UP000233526"/>
    </source>
</evidence>
<dbReference type="CDD" id="cd05644">
    <property type="entry name" value="M28_like"/>
    <property type="match status" value="1"/>
</dbReference>
<dbReference type="PIRSF" id="PIRSF015244">
    <property type="entry name" value="UCP015244"/>
    <property type="match status" value="1"/>
</dbReference>
<proteinExistence type="predicted"/>
<dbReference type="InterPro" id="IPR036388">
    <property type="entry name" value="WH-like_DNA-bd_sf"/>
</dbReference>
<dbReference type="InterPro" id="IPR032589">
    <property type="entry name" value="DUF4910"/>
</dbReference>
<keyword evidence="4" id="KW-0378">Hydrolase</keyword>
<dbReference type="Pfam" id="PF16254">
    <property type="entry name" value="DUF4910"/>
    <property type="match status" value="1"/>
</dbReference>
<dbReference type="EMBL" id="LJZX01000111">
    <property type="protein sequence ID" value="PKQ70998.1"/>
    <property type="molecule type" value="Genomic_DNA"/>
</dbReference>
<dbReference type="SUPFAM" id="SSF53187">
    <property type="entry name" value="Zn-dependent exopeptidases"/>
    <property type="match status" value="1"/>
</dbReference>
<evidence type="ECO:0000259" key="2">
    <source>
        <dbReference type="Pfam" id="PF16221"/>
    </source>
</evidence>
<dbReference type="Pfam" id="PF09940">
    <property type="entry name" value="DUF2172"/>
    <property type="match status" value="1"/>
</dbReference>
<feature type="domain" description="DUF2172" evidence="1">
    <location>
        <begin position="77"/>
        <end position="168"/>
    </location>
</feature>
<dbReference type="InterPro" id="IPR012353">
    <property type="entry name" value="UCP015244"/>
</dbReference>
<dbReference type="InterPro" id="IPR032622">
    <property type="entry name" value="UCP01524_HTH"/>
</dbReference>
<gene>
    <name evidence="4" type="ORF">AOX56_09060</name>
</gene>
<keyword evidence="4" id="KW-0031">Aminopeptidase</keyword>
<feature type="domain" description="UCP01524 winged helix-turn-helix" evidence="2">
    <location>
        <begin position="369"/>
        <end position="441"/>
    </location>
</feature>
<sequence>MSFSPKSCYLPTDWDDQAQIGEQLHRLLTLLFPLNRSLTGDGVRQSLALWREHCLPELQIHEVASGTECFDWTVPYEWNVREAYIVGPDGCKVVDFQDHNLHLMGYSEPVRCTLSLAELQPHLHSLPDMPDAIPYVTSYYKRRWGFCLPHKVREALPEGDYEVVIDATLAPGSLTYGDWVLPGESEQEILLSSYTCHPSMANNELSGPCVGVFLMAWLASLPKRRYSYRLMLVPETLGAIVYLSRHLEHLKRHTLAGFNLTCLGDERSYSFLPSRQGNSLADRIGRHVLGHLAPGYKAYSFLERGSNERQLCAPGIDLPVTTLMRSKYGCYAEYHTSLDDLSLVTPAGLAGGFLALRRAIECLELDERCEVTVLGEPQLGKRGLYPDLSTRYSGWQVREMMNLLAYSDGQLTLFEIAETIGSPFWRVLPLARSLLDAGLLRQHSPVLDKILTKK</sequence>
<dbReference type="Gene3D" id="1.10.10.10">
    <property type="entry name" value="Winged helix-like DNA-binding domain superfamily/Winged helix DNA-binding domain"/>
    <property type="match status" value="1"/>
</dbReference>
<name>A0A2N3IKY3_AERSO</name>
<organism evidence="4 5">
    <name type="scientific">Aeromonas sobria</name>
    <dbReference type="NCBI Taxonomy" id="646"/>
    <lineage>
        <taxon>Bacteria</taxon>
        <taxon>Pseudomonadati</taxon>
        <taxon>Pseudomonadota</taxon>
        <taxon>Gammaproteobacteria</taxon>
        <taxon>Aeromonadales</taxon>
        <taxon>Aeromonadaceae</taxon>
        <taxon>Aeromonas</taxon>
    </lineage>
</organism>
<dbReference type="Pfam" id="PF16221">
    <property type="entry name" value="HTH_47"/>
    <property type="match status" value="1"/>
</dbReference>
<dbReference type="Gene3D" id="3.40.630.10">
    <property type="entry name" value="Zn peptidases"/>
    <property type="match status" value="1"/>
</dbReference>
<comment type="caution">
    <text evidence="4">The sequence shown here is derived from an EMBL/GenBank/DDBJ whole genome shotgun (WGS) entry which is preliminary data.</text>
</comment>
<evidence type="ECO:0000313" key="4">
    <source>
        <dbReference type="EMBL" id="PKQ70998.1"/>
    </source>
</evidence>
<dbReference type="GO" id="GO:0004177">
    <property type="term" value="F:aminopeptidase activity"/>
    <property type="evidence" value="ECO:0007669"/>
    <property type="project" value="UniProtKB-KW"/>
</dbReference>
<dbReference type="InterPro" id="IPR032610">
    <property type="entry name" value="DUF2172"/>
</dbReference>
<dbReference type="AlphaFoldDB" id="A0A2N3IKY3"/>
<dbReference type="Proteomes" id="UP000233526">
    <property type="component" value="Unassembled WGS sequence"/>
</dbReference>
<evidence type="ECO:0000259" key="1">
    <source>
        <dbReference type="Pfam" id="PF09940"/>
    </source>
</evidence>
<reference evidence="4 5" key="1">
    <citation type="journal article" date="2017" name="Front. Microbiol.">
        <title>Strong Genomic and Phenotypic Heterogeneity in the Aeromonas sobria Species Complex.</title>
        <authorList>
            <person name="Gauthier J."/>
            <person name="Vincent A.T."/>
            <person name="Charette S.J."/>
            <person name="Derome N."/>
        </authorList>
    </citation>
    <scope>NUCLEOTIDE SEQUENCE [LARGE SCALE GENOMIC DNA]</scope>
    <source>
        <strain evidence="4 5">JF2635</strain>
    </source>
</reference>
<evidence type="ECO:0000259" key="3">
    <source>
        <dbReference type="Pfam" id="PF16254"/>
    </source>
</evidence>
<keyword evidence="4" id="KW-0645">Protease</keyword>
<dbReference type="Gene3D" id="3.50.30.90">
    <property type="match status" value="1"/>
</dbReference>
<dbReference type="RefSeq" id="WP_101321360.1">
    <property type="nucleotide sequence ID" value="NZ_CAWNSS010000111.1"/>
</dbReference>
<protein>
    <submittedName>
        <fullName evidence="4">Aminopeptidase</fullName>
    </submittedName>
</protein>
<feature type="domain" description="DUF4910" evidence="3">
    <location>
        <begin position="25"/>
        <end position="365"/>
    </location>
</feature>